<dbReference type="NCBIfam" id="TIGR01560">
    <property type="entry name" value="put_DNA_pack"/>
    <property type="match status" value="1"/>
</dbReference>
<protein>
    <submittedName>
        <fullName evidence="1">Head-tail connector protein</fullName>
    </submittedName>
</protein>
<dbReference type="InterPro" id="IPR021146">
    <property type="entry name" value="Phage_gp6-like_head-tail"/>
</dbReference>
<reference evidence="2" key="1">
    <citation type="journal article" date="2019" name="Int. J. Syst. Evol. Microbiol.">
        <title>The Global Catalogue of Microorganisms (GCM) 10K type strain sequencing project: providing services to taxonomists for standard genome sequencing and annotation.</title>
        <authorList>
            <consortium name="The Broad Institute Genomics Platform"/>
            <consortium name="The Broad Institute Genome Sequencing Center for Infectious Disease"/>
            <person name="Wu L."/>
            <person name="Ma J."/>
        </authorList>
    </citation>
    <scope>NUCLEOTIDE SEQUENCE [LARGE SCALE GENOMIC DNA]</scope>
    <source>
        <strain evidence="2">JCM 30234</strain>
    </source>
</reference>
<dbReference type="RefSeq" id="WP_382361647.1">
    <property type="nucleotide sequence ID" value="NZ_JBHTGR010000057.1"/>
</dbReference>
<evidence type="ECO:0000313" key="2">
    <source>
        <dbReference type="Proteomes" id="UP001596620"/>
    </source>
</evidence>
<keyword evidence="2" id="KW-1185">Reference proteome</keyword>
<dbReference type="Pfam" id="PF05135">
    <property type="entry name" value="Phage_connect_1"/>
    <property type="match status" value="1"/>
</dbReference>
<dbReference type="Proteomes" id="UP001596620">
    <property type="component" value="Unassembled WGS sequence"/>
</dbReference>
<sequence length="95" mass="10743">MDIEDVKHYMRIDGDEDDQFISSLIEAAKIYILNSTGIKPDESDALHQLVVKILCVHWYENRGAKDLESRAPMEFSVESIMNQIALTSKPSDTDG</sequence>
<dbReference type="CDD" id="cd08054">
    <property type="entry name" value="gp6"/>
    <property type="match status" value="1"/>
</dbReference>
<accession>A0ABW2V0J6</accession>
<proteinExistence type="predicted"/>
<dbReference type="InterPro" id="IPR006450">
    <property type="entry name" value="Phage_HK97_gp6-like"/>
</dbReference>
<gene>
    <name evidence="1" type="ORF">ACFQU8_14070</name>
</gene>
<comment type="caution">
    <text evidence="1">The sequence shown here is derived from an EMBL/GenBank/DDBJ whole genome shotgun (WGS) entry which is preliminary data.</text>
</comment>
<dbReference type="Gene3D" id="1.10.3230.30">
    <property type="entry name" value="Phage gp6-like head-tail connector protein"/>
    <property type="match status" value="1"/>
</dbReference>
<dbReference type="EMBL" id="JBHTGR010000057">
    <property type="protein sequence ID" value="MFC7748314.1"/>
    <property type="molecule type" value="Genomic_DNA"/>
</dbReference>
<name>A0ABW2V0J6_9BACI</name>
<evidence type="ECO:0000313" key="1">
    <source>
        <dbReference type="EMBL" id="MFC7748314.1"/>
    </source>
</evidence>
<organism evidence="1 2">
    <name type="scientific">Lentibacillus kimchii</name>
    <dbReference type="NCBI Taxonomy" id="1542911"/>
    <lineage>
        <taxon>Bacteria</taxon>
        <taxon>Bacillati</taxon>
        <taxon>Bacillota</taxon>
        <taxon>Bacilli</taxon>
        <taxon>Bacillales</taxon>
        <taxon>Bacillaceae</taxon>
        <taxon>Lentibacillus</taxon>
    </lineage>
</organism>